<dbReference type="InterPro" id="IPR021385">
    <property type="entry name" value="DUF3017"/>
</dbReference>
<proteinExistence type="predicted"/>
<feature type="transmembrane region" description="Helical" evidence="1">
    <location>
        <begin position="53"/>
        <end position="70"/>
    </location>
</feature>
<dbReference type="EMBL" id="JAEIOT010000004">
    <property type="protein sequence ID" value="MBI8999383.1"/>
    <property type="molecule type" value="Genomic_DNA"/>
</dbReference>
<keyword evidence="1" id="KW-0472">Membrane</keyword>
<name>A0ABS0VRH7_9CORY</name>
<comment type="caution">
    <text evidence="2">The sequence shown here is derived from an EMBL/GenBank/DDBJ whole genome shotgun (WGS) entry which is preliminary data.</text>
</comment>
<sequence length="110" mass="11925">MNSSYVPGIDNPHDIGLSPSPVPRAVQRVFMALLIAAFLIAAIFALTEHWRRATFLLGCALVWLSVVRGICDSRVLGVFSVRSRSFDTLFTLFIGGLMAFLAVSVDPLGS</sequence>
<evidence type="ECO:0000256" key="1">
    <source>
        <dbReference type="SAM" id="Phobius"/>
    </source>
</evidence>
<accession>A0ABS0VRH7</accession>
<dbReference type="RefSeq" id="WP_198734858.1">
    <property type="nucleotide sequence ID" value="NZ_JAEIOT010000004.1"/>
</dbReference>
<reference evidence="2 3" key="1">
    <citation type="submission" date="2020-12" db="EMBL/GenBank/DDBJ databases">
        <title>Genome public.</title>
        <authorList>
            <person name="Sun Q."/>
        </authorList>
    </citation>
    <scope>NUCLEOTIDE SEQUENCE [LARGE SCALE GENOMIC DNA]</scope>
    <source>
        <strain evidence="2 3">CCM 8864</strain>
    </source>
</reference>
<feature type="transmembrane region" description="Helical" evidence="1">
    <location>
        <begin position="25"/>
        <end position="46"/>
    </location>
</feature>
<protein>
    <submittedName>
        <fullName evidence="2">DUF3017 domain-containing protein</fullName>
    </submittedName>
</protein>
<evidence type="ECO:0000313" key="3">
    <source>
        <dbReference type="Proteomes" id="UP000625574"/>
    </source>
</evidence>
<feature type="transmembrane region" description="Helical" evidence="1">
    <location>
        <begin position="90"/>
        <end position="109"/>
    </location>
</feature>
<keyword evidence="3" id="KW-1185">Reference proteome</keyword>
<dbReference type="Pfam" id="PF11222">
    <property type="entry name" value="DUF3017"/>
    <property type="match status" value="1"/>
</dbReference>
<evidence type="ECO:0000313" key="2">
    <source>
        <dbReference type="EMBL" id="MBI8999383.1"/>
    </source>
</evidence>
<keyword evidence="1" id="KW-0812">Transmembrane</keyword>
<keyword evidence="1" id="KW-1133">Transmembrane helix</keyword>
<gene>
    <name evidence="2" type="ORF">JDV76_00085</name>
</gene>
<organism evidence="2 3">
    <name type="scientific">Corynebacterium marambiense</name>
    <dbReference type="NCBI Taxonomy" id="2765364"/>
    <lineage>
        <taxon>Bacteria</taxon>
        <taxon>Bacillati</taxon>
        <taxon>Actinomycetota</taxon>
        <taxon>Actinomycetes</taxon>
        <taxon>Mycobacteriales</taxon>
        <taxon>Corynebacteriaceae</taxon>
        <taxon>Corynebacterium</taxon>
    </lineage>
</organism>
<dbReference type="Proteomes" id="UP000625574">
    <property type="component" value="Unassembled WGS sequence"/>
</dbReference>